<dbReference type="EMBL" id="CACTIH010005426">
    <property type="protein sequence ID" value="CAA2991541.1"/>
    <property type="molecule type" value="Genomic_DNA"/>
</dbReference>
<dbReference type="AlphaFoldDB" id="A0A8S0SIS7"/>
<organism evidence="2 3">
    <name type="scientific">Olea europaea subsp. europaea</name>
    <dbReference type="NCBI Taxonomy" id="158383"/>
    <lineage>
        <taxon>Eukaryota</taxon>
        <taxon>Viridiplantae</taxon>
        <taxon>Streptophyta</taxon>
        <taxon>Embryophyta</taxon>
        <taxon>Tracheophyta</taxon>
        <taxon>Spermatophyta</taxon>
        <taxon>Magnoliopsida</taxon>
        <taxon>eudicotyledons</taxon>
        <taxon>Gunneridae</taxon>
        <taxon>Pentapetalae</taxon>
        <taxon>asterids</taxon>
        <taxon>lamiids</taxon>
        <taxon>Lamiales</taxon>
        <taxon>Oleaceae</taxon>
        <taxon>Oleeae</taxon>
        <taxon>Olea</taxon>
    </lineage>
</organism>
<protein>
    <submittedName>
        <fullName evidence="2">Thioredoxin H2-like</fullName>
    </submittedName>
</protein>
<comment type="caution">
    <text evidence="2">The sequence shown here is derived from an EMBL/GenBank/DDBJ whole genome shotgun (WGS) entry which is preliminary data.</text>
</comment>
<dbReference type="InterPro" id="IPR036249">
    <property type="entry name" value="Thioredoxin-like_sf"/>
</dbReference>
<evidence type="ECO:0000259" key="1">
    <source>
        <dbReference type="Pfam" id="PF00085"/>
    </source>
</evidence>
<dbReference type="PANTHER" id="PTHR10438">
    <property type="entry name" value="THIOREDOXIN"/>
    <property type="match status" value="1"/>
</dbReference>
<dbReference type="PANTHER" id="PTHR10438:SF463">
    <property type="entry name" value="THIOREDOXIN"/>
    <property type="match status" value="1"/>
</dbReference>
<dbReference type="SUPFAM" id="SSF52833">
    <property type="entry name" value="Thioredoxin-like"/>
    <property type="match status" value="1"/>
</dbReference>
<proteinExistence type="predicted"/>
<dbReference type="Proteomes" id="UP000594638">
    <property type="component" value="Unassembled WGS sequence"/>
</dbReference>
<dbReference type="InterPro" id="IPR013766">
    <property type="entry name" value="Thioredoxin_domain"/>
</dbReference>
<dbReference type="InterPro" id="IPR050620">
    <property type="entry name" value="Thioredoxin_H-type-like"/>
</dbReference>
<reference evidence="2 3" key="1">
    <citation type="submission" date="2019-12" db="EMBL/GenBank/DDBJ databases">
        <authorList>
            <person name="Alioto T."/>
            <person name="Alioto T."/>
            <person name="Gomez Garrido J."/>
        </authorList>
    </citation>
    <scope>NUCLEOTIDE SEQUENCE [LARGE SCALE GENOMIC DNA]</scope>
</reference>
<accession>A0A8S0SIS7</accession>
<dbReference type="OrthoDB" id="10263751at2759"/>
<dbReference type="CDD" id="cd02947">
    <property type="entry name" value="TRX_family"/>
    <property type="match status" value="1"/>
</dbReference>
<dbReference type="Gene3D" id="3.40.30.10">
    <property type="entry name" value="Glutaredoxin"/>
    <property type="match status" value="1"/>
</dbReference>
<gene>
    <name evidence="2" type="ORF">OLEA9_A089207</name>
</gene>
<keyword evidence="3" id="KW-1185">Reference proteome</keyword>
<feature type="domain" description="Thioredoxin" evidence="1">
    <location>
        <begin position="85"/>
        <end position="133"/>
    </location>
</feature>
<name>A0A8S0SIS7_OLEEU</name>
<sequence>MGANTSTEYDALGSAMNKGLVIPSNGSSADNGRIIVSNGSSADKGRVIAFHSSSKWKMHFEASKLTSNLMVIDFTASCIQMLSSFKIDVDELEDVAQEFGVHVLPTFMLIKKGKEVDKLVGANKDELRKKIEKHMA</sequence>
<evidence type="ECO:0000313" key="3">
    <source>
        <dbReference type="Proteomes" id="UP000594638"/>
    </source>
</evidence>
<dbReference type="Pfam" id="PF00085">
    <property type="entry name" value="Thioredoxin"/>
    <property type="match status" value="1"/>
</dbReference>
<dbReference type="Gramene" id="OE9A089207T3">
    <property type="protein sequence ID" value="OE9A089207C3"/>
    <property type="gene ID" value="OE9A089207"/>
</dbReference>
<evidence type="ECO:0000313" key="2">
    <source>
        <dbReference type="EMBL" id="CAA2991541.1"/>
    </source>
</evidence>